<sequence length="1140" mass="125003">MVYDVRDRLVMTQDANLRASSGGKWLVTTYDNQNRPIKTGLLTDANNRTFHQGNANNSTDYPDISGSNYEPVAQTWYDNYDWVVAEGNPVQGAFSDNGVNSFFYTPSNNVFPYAQPVAGLSMATGMVTGTKTKVLGTAGTYLYSSMFYDDRGRVVQVNSTNVTGGSDLVTSQYSFDGKLLVQRETRRKAGTNSQAYNIVTLNTYDAAGRLATISKAPTSGNPTKIVQNIYDELGRLDVKALHPGNTTTGALELQNYDYNIRGWLLGMNRDFAEGTGAANNSFGFDLGYDKTAVSTLGSYANAQYNGNISGTVWKSIGDGEIRKYDYSYDNVNRLHAADFNQYTGGSFNRNAQVDFSVKNLDYDANGNIVSMQQWGMKPTGGSGMIDNLTYTYVNNSIDKQTPSNRLQNVNDGVNDQQTTLGDFHYSPAYTADLGTAKTNTTVDYGYDGNGNLISDKNKDITGITYNYLNLPEQITVQNKGTITYTYDAGGNKLKKTVEDITASGKTITTTTTYIGGLVFESKATSPVDANNPDYTDQMQFISTEEGRMRKNANNAYIFEYFLKDHLGNVRMVLTKKQTDTYPTLDWEGASGSPAITNQDAVWSNSSGQAVGVEANRIDRTSQDIPAPGFTAASSGNYVSKKLQKSTGAFGAGMLLKVMSGDQITTSVDYYFTDISADNQTADGLNTLTNSLLAAITGSSGVSAGAKAGASTAVTTMSTSGSTADLFLSAEKSSTTPNQPPKAFIHVLLFNEQFVFDNVNSYVEQVATANQTKTITKAVNVQKNGYAYIYFSNESESIVWFDNFTLSHARGQLLEETHYYPFGLTMAGISSKAAAFGGSENHLKYNGKEEQRKEFSDGSGLEWLDYGARMYDNQIGRFFTGDRFAEKYFGLSPFNYAANDPIKFIDVNGDSTYYFRPDGSYWKTVDDGKKQITGMYFQNSKVSSISMNNGITYEKITYSGGISFEFNDIDVDRSTILDESMTLNVITKSDINNAMVESGVTDPKNQSDRWSYAERESRPYGTSSVMSGKSNGKMDYFSSSSLVKLGQLHLVLPGVPNMKAVAYNDYDFGNFLWGRGMKTLGYSLDAAILASQVNNAFNSKSDNPNKKYSILDSPADQRAIKHGYLYEQASKIIRVLNTSSY</sequence>
<feature type="region of interest" description="Disordered" evidence="1">
    <location>
        <begin position="996"/>
        <end position="1015"/>
    </location>
</feature>
<evidence type="ECO:0008006" key="4">
    <source>
        <dbReference type="Google" id="ProtNLM"/>
    </source>
</evidence>
<keyword evidence="3" id="KW-1185">Reference proteome</keyword>
<evidence type="ECO:0000313" key="2">
    <source>
        <dbReference type="EMBL" id="TKK64371.1"/>
    </source>
</evidence>
<proteinExistence type="predicted"/>
<dbReference type="PANTHER" id="PTHR32305:SF15">
    <property type="entry name" value="PROTEIN RHSA-RELATED"/>
    <property type="match status" value="1"/>
</dbReference>
<evidence type="ECO:0000313" key="3">
    <source>
        <dbReference type="Proteomes" id="UP000305848"/>
    </source>
</evidence>
<dbReference type="InterPro" id="IPR022385">
    <property type="entry name" value="Rhs_assc_core"/>
</dbReference>
<gene>
    <name evidence="2" type="ORF">FC093_22655</name>
</gene>
<protein>
    <recommendedName>
        <fullName evidence="4">RHS repeat-associated core domain-containing protein</fullName>
    </recommendedName>
</protein>
<name>A0A4U3KQF3_9BACT</name>
<accession>A0A4U3KQF3</accession>
<reference evidence="2 3" key="1">
    <citation type="submission" date="2019-05" db="EMBL/GenBank/DDBJ databases">
        <title>Panacibacter sp. strain 17mud1-8 Genome sequencing and assembly.</title>
        <authorList>
            <person name="Chhetri G."/>
        </authorList>
    </citation>
    <scope>NUCLEOTIDE SEQUENCE [LARGE SCALE GENOMIC DNA]</scope>
    <source>
        <strain evidence="2 3">17mud1-8</strain>
    </source>
</reference>
<dbReference type="PANTHER" id="PTHR32305">
    <property type="match status" value="1"/>
</dbReference>
<dbReference type="AlphaFoldDB" id="A0A4U3KQF3"/>
<dbReference type="Proteomes" id="UP000305848">
    <property type="component" value="Unassembled WGS sequence"/>
</dbReference>
<organism evidence="2 3">
    <name type="scientific">Ilyomonas limi</name>
    <dbReference type="NCBI Taxonomy" id="2575867"/>
    <lineage>
        <taxon>Bacteria</taxon>
        <taxon>Pseudomonadati</taxon>
        <taxon>Bacteroidota</taxon>
        <taxon>Chitinophagia</taxon>
        <taxon>Chitinophagales</taxon>
        <taxon>Chitinophagaceae</taxon>
        <taxon>Ilyomonas</taxon>
    </lineage>
</organism>
<dbReference type="Gene3D" id="2.180.10.10">
    <property type="entry name" value="RHS repeat-associated core"/>
    <property type="match status" value="2"/>
</dbReference>
<dbReference type="OrthoDB" id="976756at2"/>
<dbReference type="InterPro" id="IPR050708">
    <property type="entry name" value="T6SS_VgrG/RHS"/>
</dbReference>
<dbReference type="EMBL" id="SZQL01000035">
    <property type="protein sequence ID" value="TKK64371.1"/>
    <property type="molecule type" value="Genomic_DNA"/>
</dbReference>
<evidence type="ECO:0000256" key="1">
    <source>
        <dbReference type="SAM" id="MobiDB-lite"/>
    </source>
</evidence>
<comment type="caution">
    <text evidence="2">The sequence shown here is derived from an EMBL/GenBank/DDBJ whole genome shotgun (WGS) entry which is preliminary data.</text>
</comment>
<dbReference type="NCBIfam" id="TIGR03696">
    <property type="entry name" value="Rhs_assc_core"/>
    <property type="match status" value="1"/>
</dbReference>
<feature type="compositionally biased region" description="Basic and acidic residues" evidence="1">
    <location>
        <begin position="1004"/>
        <end position="1015"/>
    </location>
</feature>